<reference evidence="7 8" key="1">
    <citation type="submission" date="2019-01" db="EMBL/GenBank/DDBJ databases">
        <title>Genomic analysis of febrile catheter-associated UTI E. coli isolates.</title>
        <authorList>
            <person name="Potter R."/>
            <person name="Zou Z."/>
            <person name="Henderson J."/>
            <person name="Dantas G."/>
        </authorList>
    </citation>
    <scope>NUCLEOTIDE SEQUENCE [LARGE SCALE GENOMIC DNA]</scope>
    <source>
        <strain evidence="7 8">29_CAASB</strain>
    </source>
</reference>
<feature type="transmembrane region" description="Helical" evidence="5">
    <location>
        <begin position="135"/>
        <end position="154"/>
    </location>
</feature>
<evidence type="ECO:0000256" key="1">
    <source>
        <dbReference type="ARBA" id="ARBA00004651"/>
    </source>
</evidence>
<keyword evidence="7" id="KW-0547">Nucleotide-binding</keyword>
<feature type="transmembrane region" description="Helical" evidence="5">
    <location>
        <begin position="27"/>
        <end position="44"/>
    </location>
</feature>
<evidence type="ECO:0000313" key="7">
    <source>
        <dbReference type="EMBL" id="RXC90724.1"/>
    </source>
</evidence>
<keyword evidence="7" id="KW-0067">ATP-binding</keyword>
<feature type="domain" description="ABC transmembrane type-1" evidence="6">
    <location>
        <begin position="29"/>
        <end position="253"/>
    </location>
</feature>
<feature type="non-terminal residue" evidence="7">
    <location>
        <position position="253"/>
    </location>
</feature>
<dbReference type="SUPFAM" id="SSF90123">
    <property type="entry name" value="ABC transporter transmembrane region"/>
    <property type="match status" value="1"/>
</dbReference>
<comment type="subcellular location">
    <subcellularLocation>
        <location evidence="1">Cell membrane</location>
        <topology evidence="1">Multi-pass membrane protein</topology>
    </subcellularLocation>
</comment>
<dbReference type="PANTHER" id="PTHR43394">
    <property type="entry name" value="ATP-DEPENDENT PERMEASE MDL1, MITOCHONDRIAL"/>
    <property type="match status" value="1"/>
</dbReference>
<feature type="transmembrane region" description="Helical" evidence="5">
    <location>
        <begin position="160"/>
        <end position="182"/>
    </location>
</feature>
<evidence type="ECO:0000256" key="5">
    <source>
        <dbReference type="SAM" id="Phobius"/>
    </source>
</evidence>
<keyword evidence="3 5" id="KW-1133">Transmembrane helix</keyword>
<gene>
    <name evidence="7" type="ORF">EPS76_30955</name>
</gene>
<dbReference type="Proteomes" id="UP000288730">
    <property type="component" value="Unassembled WGS sequence"/>
</dbReference>
<dbReference type="Gene3D" id="1.20.1560.10">
    <property type="entry name" value="ABC transporter type 1, transmembrane domain"/>
    <property type="match status" value="1"/>
</dbReference>
<protein>
    <submittedName>
        <fullName evidence="7">ABC transporter ATP-binding protein</fullName>
    </submittedName>
</protein>
<dbReference type="GO" id="GO:0005524">
    <property type="term" value="F:ATP binding"/>
    <property type="evidence" value="ECO:0007669"/>
    <property type="project" value="UniProtKB-KW"/>
</dbReference>
<evidence type="ECO:0000256" key="4">
    <source>
        <dbReference type="ARBA" id="ARBA00023136"/>
    </source>
</evidence>
<organism evidence="7 8">
    <name type="scientific">Escherichia coli</name>
    <dbReference type="NCBI Taxonomy" id="562"/>
    <lineage>
        <taxon>Bacteria</taxon>
        <taxon>Pseudomonadati</taxon>
        <taxon>Pseudomonadota</taxon>
        <taxon>Gammaproteobacteria</taxon>
        <taxon>Enterobacterales</taxon>
        <taxon>Enterobacteriaceae</taxon>
        <taxon>Escherichia</taxon>
    </lineage>
</organism>
<keyword evidence="2 5" id="KW-0812">Transmembrane</keyword>
<evidence type="ECO:0000259" key="6">
    <source>
        <dbReference type="PROSITE" id="PS50929"/>
    </source>
</evidence>
<dbReference type="Pfam" id="PF00664">
    <property type="entry name" value="ABC_membrane"/>
    <property type="match status" value="1"/>
</dbReference>
<evidence type="ECO:0000313" key="8">
    <source>
        <dbReference type="Proteomes" id="UP000288730"/>
    </source>
</evidence>
<dbReference type="InterPro" id="IPR036640">
    <property type="entry name" value="ABC1_TM_sf"/>
</dbReference>
<accession>A0A444R2R3</accession>
<dbReference type="InterPro" id="IPR011527">
    <property type="entry name" value="ABC1_TM_dom"/>
</dbReference>
<dbReference type="InterPro" id="IPR039421">
    <property type="entry name" value="Type_1_exporter"/>
</dbReference>
<dbReference type="GO" id="GO:0015421">
    <property type="term" value="F:ABC-type oligopeptide transporter activity"/>
    <property type="evidence" value="ECO:0007669"/>
    <property type="project" value="TreeGrafter"/>
</dbReference>
<dbReference type="EMBL" id="SCJN01000801">
    <property type="protein sequence ID" value="RXC90724.1"/>
    <property type="molecule type" value="Genomic_DNA"/>
</dbReference>
<dbReference type="AlphaFoldDB" id="A0A444R2R3"/>
<keyword evidence="4 5" id="KW-0472">Membrane</keyword>
<dbReference type="GO" id="GO:0005886">
    <property type="term" value="C:plasma membrane"/>
    <property type="evidence" value="ECO:0007669"/>
    <property type="project" value="UniProtKB-SubCell"/>
</dbReference>
<evidence type="ECO:0000256" key="3">
    <source>
        <dbReference type="ARBA" id="ARBA00022989"/>
    </source>
</evidence>
<evidence type="ECO:0000256" key="2">
    <source>
        <dbReference type="ARBA" id="ARBA00022692"/>
    </source>
</evidence>
<comment type="caution">
    <text evidence="7">The sequence shown here is derived from an EMBL/GenBank/DDBJ whole genome shotgun (WGS) entry which is preliminary data.</text>
</comment>
<dbReference type="PROSITE" id="PS50929">
    <property type="entry name" value="ABC_TM1F"/>
    <property type="match status" value="1"/>
</dbReference>
<feature type="transmembrane region" description="Helical" evidence="5">
    <location>
        <begin position="64"/>
        <end position="84"/>
    </location>
</feature>
<dbReference type="PANTHER" id="PTHR43394:SF1">
    <property type="entry name" value="ATP-BINDING CASSETTE SUB-FAMILY B MEMBER 10, MITOCHONDRIAL"/>
    <property type="match status" value="1"/>
</dbReference>
<name>A0A444R2R3_ECOLX</name>
<sequence length="253" mass="27880">MPANHTPTPAQSWIVRLARVCWERKKLSVIVVVASVSTILLAALTPLLTRQAVNDALAGNPARLPWLACGLLLIAFFDFIGNYVRRGYAGMLSLWVQHTLRGRVFDSIQKLDGAGQDALRTGQVISRTNSDLQQVHTLLQMCPVPLAVFTYYIAGIAVMLWMSPAMTLIVVCVLVCLAITALRARRRVFAQTGLASDQLANLTEHIREVLAQISVVKSCVAEMRETHWLDRQSRQIVRVRIGAVISQAMPGAT</sequence>
<proteinExistence type="predicted"/>